<name>A0A0S4JDG7_BODSA</name>
<dbReference type="OrthoDB" id="283111at2759"/>
<dbReference type="InterPro" id="IPR051175">
    <property type="entry name" value="CLK_kinases"/>
</dbReference>
<keyword evidence="11" id="KW-1185">Reference proteome</keyword>
<keyword evidence="2" id="KW-0808">Transferase</keyword>
<reference evidence="11" key="1">
    <citation type="submission" date="2015-09" db="EMBL/GenBank/DDBJ databases">
        <authorList>
            <consortium name="Pathogen Informatics"/>
        </authorList>
    </citation>
    <scope>NUCLEOTIDE SEQUENCE [LARGE SCALE GENOMIC DNA]</scope>
    <source>
        <strain evidence="11">Lake Konstanz</strain>
    </source>
</reference>
<protein>
    <submittedName>
        <fullName evidence="10">Serine-threonine protein kinase, putative</fullName>
    </submittedName>
</protein>
<evidence type="ECO:0000259" key="9">
    <source>
        <dbReference type="PROSITE" id="PS50011"/>
    </source>
</evidence>
<dbReference type="Gene3D" id="3.30.200.20">
    <property type="entry name" value="Phosphorylase Kinase, domain 1"/>
    <property type="match status" value="1"/>
</dbReference>
<organism evidence="10 11">
    <name type="scientific">Bodo saltans</name>
    <name type="common">Flagellated protozoan</name>
    <dbReference type="NCBI Taxonomy" id="75058"/>
    <lineage>
        <taxon>Eukaryota</taxon>
        <taxon>Discoba</taxon>
        <taxon>Euglenozoa</taxon>
        <taxon>Kinetoplastea</taxon>
        <taxon>Metakinetoplastina</taxon>
        <taxon>Eubodonida</taxon>
        <taxon>Bodonidae</taxon>
        <taxon>Bodo</taxon>
    </lineage>
</organism>
<dbReference type="VEuPathDB" id="TriTrypDB:BSAL_15580"/>
<evidence type="ECO:0000256" key="1">
    <source>
        <dbReference type="ARBA" id="ARBA00022527"/>
    </source>
</evidence>
<keyword evidence="5 6" id="KW-0067">ATP-binding</keyword>
<dbReference type="InterPro" id="IPR008271">
    <property type="entry name" value="Ser/Thr_kinase_AS"/>
</dbReference>
<dbReference type="GO" id="GO:0005634">
    <property type="term" value="C:nucleus"/>
    <property type="evidence" value="ECO:0007669"/>
    <property type="project" value="TreeGrafter"/>
</dbReference>
<evidence type="ECO:0000256" key="3">
    <source>
        <dbReference type="ARBA" id="ARBA00022741"/>
    </source>
</evidence>
<dbReference type="SUPFAM" id="SSF56112">
    <property type="entry name" value="Protein kinase-like (PK-like)"/>
    <property type="match status" value="1"/>
</dbReference>
<comment type="similarity">
    <text evidence="7">Belongs to the protein kinase superfamily.</text>
</comment>
<dbReference type="AlphaFoldDB" id="A0A0S4JDG7"/>
<feature type="region of interest" description="Disordered" evidence="8">
    <location>
        <begin position="185"/>
        <end position="206"/>
    </location>
</feature>
<evidence type="ECO:0000256" key="7">
    <source>
        <dbReference type="RuleBase" id="RU000304"/>
    </source>
</evidence>
<feature type="compositionally biased region" description="Polar residues" evidence="8">
    <location>
        <begin position="11"/>
        <end position="22"/>
    </location>
</feature>
<dbReference type="InterPro" id="IPR000719">
    <property type="entry name" value="Prot_kinase_dom"/>
</dbReference>
<feature type="compositionally biased region" description="Polar residues" evidence="8">
    <location>
        <begin position="193"/>
        <end position="203"/>
    </location>
</feature>
<dbReference type="GO" id="GO:0004674">
    <property type="term" value="F:protein serine/threonine kinase activity"/>
    <property type="evidence" value="ECO:0007669"/>
    <property type="project" value="UniProtKB-KW"/>
</dbReference>
<sequence>MFEDDYLDRPPSSSSPAGSQLLEQPHHQPFMLKDAATQKYLLYGRYLMIRQLGKGTYSKVVLAKDLLASSSSRGDGIGDVVAIKIFRGQRNYDDAFDDECSILEAISSSHSVASTTTKVFADERQRCNSADEETLDDGLLVGSMSFSKILAAVKHRVHRAIIFPALGMSLLDILQHRKAYFRHRKDEDPPSPFAQQRQTTDSSAPYEKFRKGGLPLFVVRSIGYQLFAFLHYIQSKGVVHTDLKPENILLAQKKILMSRPLGPLPVTSSIKVIDFGSAEFTASFKNQTSSGTRISYNTIQTRHYRAPEVVFGSGWSYPADVWSVGLILWELLKGDCVFMTHDDKEHLAMMQRFLGSPSRADGGFFSIFRRGDKTDHVI</sequence>
<proteinExistence type="inferred from homology"/>
<evidence type="ECO:0000313" key="11">
    <source>
        <dbReference type="Proteomes" id="UP000051952"/>
    </source>
</evidence>
<dbReference type="PROSITE" id="PS00107">
    <property type="entry name" value="PROTEIN_KINASE_ATP"/>
    <property type="match status" value="1"/>
</dbReference>
<evidence type="ECO:0000313" key="10">
    <source>
        <dbReference type="EMBL" id="CUG88472.1"/>
    </source>
</evidence>
<accession>A0A0S4JDG7</accession>
<evidence type="ECO:0000256" key="5">
    <source>
        <dbReference type="ARBA" id="ARBA00022840"/>
    </source>
</evidence>
<gene>
    <name evidence="10" type="ORF">BSAL_15580</name>
</gene>
<evidence type="ECO:0000256" key="4">
    <source>
        <dbReference type="ARBA" id="ARBA00022777"/>
    </source>
</evidence>
<feature type="binding site" evidence="6">
    <location>
        <position position="84"/>
    </location>
    <ligand>
        <name>ATP</name>
        <dbReference type="ChEBI" id="CHEBI:30616"/>
    </ligand>
</feature>
<feature type="region of interest" description="Disordered" evidence="8">
    <location>
        <begin position="1"/>
        <end position="24"/>
    </location>
</feature>
<dbReference type="Pfam" id="PF00069">
    <property type="entry name" value="Pkinase"/>
    <property type="match status" value="1"/>
</dbReference>
<evidence type="ECO:0000256" key="2">
    <source>
        <dbReference type="ARBA" id="ARBA00022679"/>
    </source>
</evidence>
<dbReference type="OMA" id="VCHIVHT"/>
<keyword evidence="4 10" id="KW-0418">Kinase</keyword>
<dbReference type="PROSITE" id="PS50011">
    <property type="entry name" value="PROTEIN_KINASE_DOM"/>
    <property type="match status" value="1"/>
</dbReference>
<dbReference type="InterPro" id="IPR011009">
    <property type="entry name" value="Kinase-like_dom_sf"/>
</dbReference>
<evidence type="ECO:0000256" key="8">
    <source>
        <dbReference type="SAM" id="MobiDB-lite"/>
    </source>
</evidence>
<dbReference type="Gene3D" id="1.10.510.10">
    <property type="entry name" value="Transferase(Phosphotransferase) domain 1"/>
    <property type="match status" value="1"/>
</dbReference>
<dbReference type="SMART" id="SM00220">
    <property type="entry name" value="S_TKc"/>
    <property type="match status" value="1"/>
</dbReference>
<dbReference type="EMBL" id="CYKH01001645">
    <property type="protein sequence ID" value="CUG88472.1"/>
    <property type="molecule type" value="Genomic_DNA"/>
</dbReference>
<dbReference type="GO" id="GO:0005524">
    <property type="term" value="F:ATP binding"/>
    <property type="evidence" value="ECO:0007669"/>
    <property type="project" value="UniProtKB-UniRule"/>
</dbReference>
<dbReference type="Proteomes" id="UP000051952">
    <property type="component" value="Unassembled WGS sequence"/>
</dbReference>
<dbReference type="PROSITE" id="PS00108">
    <property type="entry name" value="PROTEIN_KINASE_ST"/>
    <property type="match status" value="1"/>
</dbReference>
<dbReference type="PANTHER" id="PTHR45646">
    <property type="entry name" value="SERINE/THREONINE-PROTEIN KINASE DOA-RELATED"/>
    <property type="match status" value="1"/>
</dbReference>
<keyword evidence="1 7" id="KW-0723">Serine/threonine-protein kinase</keyword>
<feature type="domain" description="Protein kinase" evidence="9">
    <location>
        <begin position="46"/>
        <end position="378"/>
    </location>
</feature>
<keyword evidence="3 6" id="KW-0547">Nucleotide-binding</keyword>
<dbReference type="InterPro" id="IPR017441">
    <property type="entry name" value="Protein_kinase_ATP_BS"/>
</dbReference>
<evidence type="ECO:0000256" key="6">
    <source>
        <dbReference type="PROSITE-ProRule" id="PRU10141"/>
    </source>
</evidence>
<dbReference type="PANTHER" id="PTHR45646:SF11">
    <property type="entry name" value="SERINE_THREONINE-PROTEIN KINASE DOA"/>
    <property type="match status" value="1"/>
</dbReference>